<dbReference type="PROSITE" id="PS50943">
    <property type="entry name" value="HTH_CROC1"/>
    <property type="match status" value="1"/>
</dbReference>
<dbReference type="PANTHER" id="PTHR46797:SF1">
    <property type="entry name" value="METHYLPHOSPHONATE SYNTHASE"/>
    <property type="match status" value="1"/>
</dbReference>
<evidence type="ECO:0000256" key="6">
    <source>
        <dbReference type="SAM" id="Phobius"/>
    </source>
</evidence>
<evidence type="ECO:0000256" key="2">
    <source>
        <dbReference type="ARBA" id="ARBA00022692"/>
    </source>
</evidence>
<evidence type="ECO:0000259" key="7">
    <source>
        <dbReference type="PROSITE" id="PS50943"/>
    </source>
</evidence>
<organism evidence="8 9">
    <name type="scientific">Flavobacterium rhizosphaerae</name>
    <dbReference type="NCBI Taxonomy" id="3163298"/>
    <lineage>
        <taxon>Bacteria</taxon>
        <taxon>Pseudomonadati</taxon>
        <taxon>Bacteroidota</taxon>
        <taxon>Flavobacteriia</taxon>
        <taxon>Flavobacteriales</taxon>
        <taxon>Flavobacteriaceae</taxon>
        <taxon>Flavobacterium</taxon>
    </lineage>
</organism>
<comment type="subcellular location">
    <subcellularLocation>
        <location evidence="1">Membrane</location>
        <topology evidence="1">Multi-pass membrane protein</topology>
    </subcellularLocation>
</comment>
<dbReference type="Pfam" id="PF01381">
    <property type="entry name" value="HTH_3"/>
    <property type="match status" value="1"/>
</dbReference>
<dbReference type="InterPro" id="IPR001387">
    <property type="entry name" value="Cro/C1-type_HTH"/>
</dbReference>
<proteinExistence type="predicted"/>
<dbReference type="Proteomes" id="UP001629156">
    <property type="component" value="Unassembled WGS sequence"/>
</dbReference>
<dbReference type="InterPro" id="IPR050807">
    <property type="entry name" value="TransReg_Diox_bact_type"/>
</dbReference>
<dbReference type="PANTHER" id="PTHR46797">
    <property type="entry name" value="HTH-TYPE TRANSCRIPTIONAL REGULATOR"/>
    <property type="match status" value="1"/>
</dbReference>
<dbReference type="SMART" id="SM00530">
    <property type="entry name" value="HTH_XRE"/>
    <property type="match status" value="1"/>
</dbReference>
<evidence type="ECO:0000256" key="3">
    <source>
        <dbReference type="ARBA" id="ARBA00022989"/>
    </source>
</evidence>
<feature type="domain" description="HTH cro/C1-type" evidence="7">
    <location>
        <begin position="8"/>
        <end position="62"/>
    </location>
</feature>
<reference evidence="8 9" key="1">
    <citation type="submission" date="2024-06" db="EMBL/GenBank/DDBJ databases">
        <authorList>
            <person name="Kaempfer P."/>
            <person name="Viver T."/>
        </authorList>
    </citation>
    <scope>NUCLEOTIDE SEQUENCE [LARGE SCALE GENOMIC DNA]</scope>
    <source>
        <strain evidence="8 9">ST-119</strain>
    </source>
</reference>
<keyword evidence="4" id="KW-0238">DNA-binding</keyword>
<dbReference type="SUPFAM" id="SSF47413">
    <property type="entry name" value="lambda repressor-like DNA-binding domains"/>
    <property type="match status" value="1"/>
</dbReference>
<feature type="transmembrane region" description="Helical" evidence="6">
    <location>
        <begin position="73"/>
        <end position="100"/>
    </location>
</feature>
<evidence type="ECO:0000256" key="5">
    <source>
        <dbReference type="ARBA" id="ARBA00023136"/>
    </source>
</evidence>
<dbReference type="CDD" id="cd00093">
    <property type="entry name" value="HTH_XRE"/>
    <property type="match status" value="1"/>
</dbReference>
<keyword evidence="3 6" id="KW-1133">Transmembrane helix</keyword>
<evidence type="ECO:0000256" key="4">
    <source>
        <dbReference type="ARBA" id="ARBA00023125"/>
    </source>
</evidence>
<dbReference type="InterPro" id="IPR019109">
    <property type="entry name" value="MamF_MmsF"/>
</dbReference>
<sequence>MKAIGKKISEIRKQKGLTQEEVSETANINLRTLQRIEKGETEPRGNSLQGICAALGVNIEDLVDYGKVEDKSYLMFLHLSVMSFCVIPLGNIILPLILWLNKRDKILQVQKQGANIINFQIWYTIITTTLLMVTVFSMIMHFEFPVPFEGVLLSLLVLGILNFLYPVIAAIRINKGKATRLYPDLIRIVR</sequence>
<dbReference type="RefSeq" id="WP_408085446.1">
    <property type="nucleotide sequence ID" value="NZ_JBELPZ010000013.1"/>
</dbReference>
<dbReference type="InterPro" id="IPR010982">
    <property type="entry name" value="Lambda_DNA-bd_dom_sf"/>
</dbReference>
<dbReference type="Gene3D" id="1.10.260.40">
    <property type="entry name" value="lambda repressor-like DNA-binding domains"/>
    <property type="match status" value="1"/>
</dbReference>
<name>A0ABW8Z166_9FLAO</name>
<dbReference type="Pfam" id="PF09685">
    <property type="entry name" value="MamF_MmsF"/>
    <property type="match status" value="1"/>
</dbReference>
<keyword evidence="2 6" id="KW-0812">Transmembrane</keyword>
<keyword evidence="9" id="KW-1185">Reference proteome</keyword>
<dbReference type="EMBL" id="JBELPZ010000013">
    <property type="protein sequence ID" value="MFL9845176.1"/>
    <property type="molecule type" value="Genomic_DNA"/>
</dbReference>
<evidence type="ECO:0000256" key="1">
    <source>
        <dbReference type="ARBA" id="ARBA00004141"/>
    </source>
</evidence>
<protein>
    <submittedName>
        <fullName evidence="8">Helix-turn-helix domain-containing protein</fullName>
    </submittedName>
</protein>
<comment type="caution">
    <text evidence="8">The sequence shown here is derived from an EMBL/GenBank/DDBJ whole genome shotgun (WGS) entry which is preliminary data.</text>
</comment>
<keyword evidence="5 6" id="KW-0472">Membrane</keyword>
<evidence type="ECO:0000313" key="9">
    <source>
        <dbReference type="Proteomes" id="UP001629156"/>
    </source>
</evidence>
<feature type="transmembrane region" description="Helical" evidence="6">
    <location>
        <begin position="151"/>
        <end position="171"/>
    </location>
</feature>
<feature type="transmembrane region" description="Helical" evidence="6">
    <location>
        <begin position="121"/>
        <end position="139"/>
    </location>
</feature>
<evidence type="ECO:0000313" key="8">
    <source>
        <dbReference type="EMBL" id="MFL9845176.1"/>
    </source>
</evidence>
<accession>A0ABW8Z166</accession>
<gene>
    <name evidence="8" type="ORF">ABS766_12175</name>
</gene>